<organism evidence="1 2">
    <name type="scientific">Treponema phagedenis</name>
    <dbReference type="NCBI Taxonomy" id="162"/>
    <lineage>
        <taxon>Bacteria</taxon>
        <taxon>Pseudomonadati</taxon>
        <taxon>Spirochaetota</taxon>
        <taxon>Spirochaetia</taxon>
        <taxon>Spirochaetales</taxon>
        <taxon>Treponemataceae</taxon>
        <taxon>Treponema</taxon>
    </lineage>
</organism>
<sequence length="31" mass="3857">MSDSFYKIFTFWLNSIKKFKFELIKKRTVLP</sequence>
<keyword evidence="2" id="KW-1185">Reference proteome</keyword>
<dbReference type="EMBL" id="CDNC01000041">
    <property type="protein sequence ID" value="CEM62735.1"/>
    <property type="molecule type" value="Genomic_DNA"/>
</dbReference>
<gene>
    <name evidence="1" type="ORF">TPHV1_460002</name>
</gene>
<protein>
    <submittedName>
        <fullName evidence="1">Uncharacterized protein</fullName>
    </submittedName>
</protein>
<dbReference type="AlphaFoldDB" id="A0A0B7H0G6"/>
<proteinExistence type="predicted"/>
<evidence type="ECO:0000313" key="1">
    <source>
        <dbReference type="EMBL" id="CEM62735.1"/>
    </source>
</evidence>
<reference evidence="2" key="1">
    <citation type="submission" date="2015-01" db="EMBL/GenBank/DDBJ databases">
        <authorList>
            <person name="Manzoor Shahid"/>
            <person name="Zubair Saima"/>
        </authorList>
    </citation>
    <scope>NUCLEOTIDE SEQUENCE [LARGE SCALE GENOMIC DNA]</scope>
    <source>
        <strain evidence="2">V1</strain>
    </source>
</reference>
<name>A0A0B7H0G6_TREPH</name>
<dbReference type="Proteomes" id="UP000042527">
    <property type="component" value="Unassembled WGS sequence"/>
</dbReference>
<accession>A0A0B7H0G6</accession>
<evidence type="ECO:0000313" key="2">
    <source>
        <dbReference type="Proteomes" id="UP000042527"/>
    </source>
</evidence>